<gene>
    <name evidence="1" type="ORF">CYCCA115_LOCUS11788</name>
</gene>
<dbReference type="AlphaFoldDB" id="A0AAD2FPV6"/>
<accession>A0AAD2FPV6</accession>
<reference evidence="1" key="1">
    <citation type="submission" date="2023-08" db="EMBL/GenBank/DDBJ databases">
        <authorList>
            <person name="Audoor S."/>
            <person name="Bilcke G."/>
        </authorList>
    </citation>
    <scope>NUCLEOTIDE SEQUENCE</scope>
</reference>
<dbReference type="EMBL" id="CAKOGP040001756">
    <property type="protein sequence ID" value="CAJ1948802.1"/>
    <property type="molecule type" value="Genomic_DNA"/>
</dbReference>
<sequence>MANTDAQVATMTAALTQVGVQFLAQLKARQTAAATAAAAAAPPAPPARTAVYNLHDSGQPVDLCSRSGAAAADKASAKLPIEITGDKAEIMIWIQALQRHLHGCCRTHGHSIFWWQEPPNRLSLHSDD</sequence>
<comment type="caution">
    <text evidence="1">The sequence shown here is derived from an EMBL/GenBank/DDBJ whole genome shotgun (WGS) entry which is preliminary data.</text>
</comment>
<organism evidence="1 2">
    <name type="scientific">Cylindrotheca closterium</name>
    <dbReference type="NCBI Taxonomy" id="2856"/>
    <lineage>
        <taxon>Eukaryota</taxon>
        <taxon>Sar</taxon>
        <taxon>Stramenopiles</taxon>
        <taxon>Ochrophyta</taxon>
        <taxon>Bacillariophyta</taxon>
        <taxon>Bacillariophyceae</taxon>
        <taxon>Bacillariophycidae</taxon>
        <taxon>Bacillariales</taxon>
        <taxon>Bacillariaceae</taxon>
        <taxon>Cylindrotheca</taxon>
    </lineage>
</organism>
<name>A0AAD2FPV6_9STRA</name>
<proteinExistence type="predicted"/>
<evidence type="ECO:0000313" key="2">
    <source>
        <dbReference type="Proteomes" id="UP001295423"/>
    </source>
</evidence>
<protein>
    <submittedName>
        <fullName evidence="1">Uncharacterized protein</fullName>
    </submittedName>
</protein>
<keyword evidence="2" id="KW-1185">Reference proteome</keyword>
<evidence type="ECO:0000313" key="1">
    <source>
        <dbReference type="EMBL" id="CAJ1948802.1"/>
    </source>
</evidence>
<dbReference type="Proteomes" id="UP001295423">
    <property type="component" value="Unassembled WGS sequence"/>
</dbReference>